<comment type="similarity">
    <text evidence="2">Belongs to the bacterial solute-binding protein SsuA/TauA family.</text>
</comment>
<keyword evidence="3" id="KW-0813">Transport</keyword>
<dbReference type="PROSITE" id="PS51257">
    <property type="entry name" value="PROKAR_LIPOPROTEIN"/>
    <property type="match status" value="1"/>
</dbReference>
<sequence length="331" mass="36236">MSKKKFGPSFCGLLLVIITLLLSACSPMANSKSTSKDVKQTVRIGYQKNGPLIILKNKGTLEKKLQPLGFSVEWVQFQAGPPILESLNAGSLDFGRTGDSPPIFAQAAGSSLVYTAVGKPKSDGSAVLVKENSPIRTLEDLKGKTIGFAKGSSSHYLLVKALKKAGLGLEDIKPAYLSPGDARVAFEQGKIDAWVVWDPFTADAEITAKARILTSGEGLATDRDLFLASEKFAKEHGDIIKIIIEEIQNVSDWANQHPEELTEMLSTALGIDKASMKLAVERREYGLVDLDDEIIQEQQQIADTFYDLKMIPKKVNVAEQIYHVDKKDEKR</sequence>
<accession>A0ABW3RSQ9</accession>
<dbReference type="SUPFAM" id="SSF53850">
    <property type="entry name" value="Periplasmic binding protein-like II"/>
    <property type="match status" value="1"/>
</dbReference>
<organism evidence="7 8">
    <name type="scientific">Paenibacillus puldeungensis</name>
    <dbReference type="NCBI Taxonomy" id="696536"/>
    <lineage>
        <taxon>Bacteria</taxon>
        <taxon>Bacillati</taxon>
        <taxon>Bacillota</taxon>
        <taxon>Bacilli</taxon>
        <taxon>Bacillales</taxon>
        <taxon>Paenibacillaceae</taxon>
        <taxon>Paenibacillus</taxon>
    </lineage>
</organism>
<reference evidence="8" key="1">
    <citation type="journal article" date="2019" name="Int. J. Syst. Evol. Microbiol.">
        <title>The Global Catalogue of Microorganisms (GCM) 10K type strain sequencing project: providing services to taxonomists for standard genome sequencing and annotation.</title>
        <authorList>
            <consortium name="The Broad Institute Genomics Platform"/>
            <consortium name="The Broad Institute Genome Sequencing Center for Infectious Disease"/>
            <person name="Wu L."/>
            <person name="Ma J."/>
        </authorList>
    </citation>
    <scope>NUCLEOTIDE SEQUENCE [LARGE SCALE GENOMIC DNA]</scope>
    <source>
        <strain evidence="8">CCUG 59189</strain>
    </source>
</reference>
<protein>
    <submittedName>
        <fullName evidence="7">Sulfonate ABC transporter substrate-binding protein</fullName>
    </submittedName>
</protein>
<evidence type="ECO:0000313" key="7">
    <source>
        <dbReference type="EMBL" id="MFD1174971.1"/>
    </source>
</evidence>
<evidence type="ECO:0000256" key="3">
    <source>
        <dbReference type="ARBA" id="ARBA00022448"/>
    </source>
</evidence>
<dbReference type="InterPro" id="IPR010067">
    <property type="entry name" value="ABC_SsuA_sub-bd"/>
</dbReference>
<evidence type="ECO:0000256" key="5">
    <source>
        <dbReference type="SAM" id="SignalP"/>
    </source>
</evidence>
<dbReference type="InterPro" id="IPR001638">
    <property type="entry name" value="Solute-binding_3/MltF_N"/>
</dbReference>
<evidence type="ECO:0000259" key="6">
    <source>
        <dbReference type="SMART" id="SM00062"/>
    </source>
</evidence>
<dbReference type="NCBIfam" id="TIGR01728">
    <property type="entry name" value="SsuA_fam"/>
    <property type="match status" value="1"/>
</dbReference>
<dbReference type="SMART" id="SM00062">
    <property type="entry name" value="PBPb"/>
    <property type="match status" value="1"/>
</dbReference>
<dbReference type="Pfam" id="PF09084">
    <property type="entry name" value="NMT1"/>
    <property type="match status" value="1"/>
</dbReference>
<feature type="signal peptide" evidence="5">
    <location>
        <begin position="1"/>
        <end position="29"/>
    </location>
</feature>
<feature type="domain" description="Solute-binding protein family 3/N-terminal" evidence="6">
    <location>
        <begin position="41"/>
        <end position="257"/>
    </location>
</feature>
<keyword evidence="8" id="KW-1185">Reference proteome</keyword>
<feature type="chain" id="PRO_5045536473" evidence="5">
    <location>
        <begin position="30"/>
        <end position="331"/>
    </location>
</feature>
<dbReference type="InterPro" id="IPR015168">
    <property type="entry name" value="SsuA/THI5"/>
</dbReference>
<dbReference type="PANTHER" id="PTHR30024:SF42">
    <property type="entry name" value="ALIPHATIC SULFONATES-BINDING PROTEIN-RELATED"/>
    <property type="match status" value="1"/>
</dbReference>
<gene>
    <name evidence="7" type="ORF">ACFQ3W_01440</name>
</gene>
<evidence type="ECO:0000256" key="2">
    <source>
        <dbReference type="ARBA" id="ARBA00010742"/>
    </source>
</evidence>
<proteinExistence type="inferred from homology"/>
<dbReference type="RefSeq" id="WP_379315868.1">
    <property type="nucleotide sequence ID" value="NZ_JBHTLM010000001.1"/>
</dbReference>
<comment type="caution">
    <text evidence="7">The sequence shown here is derived from an EMBL/GenBank/DDBJ whole genome shotgun (WGS) entry which is preliminary data.</text>
</comment>
<dbReference type="Proteomes" id="UP001597262">
    <property type="component" value="Unassembled WGS sequence"/>
</dbReference>
<comment type="subcellular location">
    <subcellularLocation>
        <location evidence="1">Periplasm</location>
    </subcellularLocation>
</comment>
<dbReference type="PANTHER" id="PTHR30024">
    <property type="entry name" value="ALIPHATIC SULFONATES-BINDING PROTEIN-RELATED"/>
    <property type="match status" value="1"/>
</dbReference>
<name>A0ABW3RSQ9_9BACL</name>
<evidence type="ECO:0000256" key="1">
    <source>
        <dbReference type="ARBA" id="ARBA00004418"/>
    </source>
</evidence>
<dbReference type="CDD" id="cd13557">
    <property type="entry name" value="PBP2_SsuA"/>
    <property type="match status" value="1"/>
</dbReference>
<dbReference type="Gene3D" id="3.40.190.10">
    <property type="entry name" value="Periplasmic binding protein-like II"/>
    <property type="match status" value="2"/>
</dbReference>
<evidence type="ECO:0000256" key="4">
    <source>
        <dbReference type="ARBA" id="ARBA00022729"/>
    </source>
</evidence>
<dbReference type="EMBL" id="JBHTLM010000001">
    <property type="protein sequence ID" value="MFD1174971.1"/>
    <property type="molecule type" value="Genomic_DNA"/>
</dbReference>
<keyword evidence="4 5" id="KW-0732">Signal</keyword>
<evidence type="ECO:0000313" key="8">
    <source>
        <dbReference type="Proteomes" id="UP001597262"/>
    </source>
</evidence>